<dbReference type="Pfam" id="PF00239">
    <property type="entry name" value="Resolvase"/>
    <property type="match status" value="1"/>
</dbReference>
<dbReference type="Gene3D" id="3.40.50.1390">
    <property type="entry name" value="Resolvase, N-terminal catalytic domain"/>
    <property type="match status" value="1"/>
</dbReference>
<dbReference type="Proteomes" id="UP000713880">
    <property type="component" value="Unassembled WGS sequence"/>
</dbReference>
<dbReference type="PROSITE" id="PS51737">
    <property type="entry name" value="RECOMBINASE_DNA_BIND"/>
    <property type="match status" value="1"/>
</dbReference>
<dbReference type="InterPro" id="IPR006119">
    <property type="entry name" value="Resolv_N"/>
</dbReference>
<dbReference type="GO" id="GO:0003677">
    <property type="term" value="F:DNA binding"/>
    <property type="evidence" value="ECO:0007669"/>
    <property type="project" value="InterPro"/>
</dbReference>
<feature type="domain" description="Recombinase" evidence="2">
    <location>
        <begin position="185"/>
        <end position="328"/>
    </location>
</feature>
<dbReference type="SUPFAM" id="SSF53041">
    <property type="entry name" value="Resolvase-like"/>
    <property type="match status" value="1"/>
</dbReference>
<dbReference type="Pfam" id="PF07508">
    <property type="entry name" value="Recombinase"/>
    <property type="match status" value="1"/>
</dbReference>
<name>A0A938X1W8_9CLOT</name>
<dbReference type="InterPro" id="IPR025827">
    <property type="entry name" value="Zn_ribbon_recom_dom"/>
</dbReference>
<reference evidence="3" key="2">
    <citation type="journal article" date="2021" name="Sci. Rep.">
        <title>The distribution of antibiotic resistance genes in chicken gut microbiota commensals.</title>
        <authorList>
            <person name="Juricova H."/>
            <person name="Matiasovicova J."/>
            <person name="Kubasova T."/>
            <person name="Cejkova D."/>
            <person name="Rychlik I."/>
        </authorList>
    </citation>
    <scope>NUCLEOTIDE SEQUENCE</scope>
    <source>
        <strain evidence="3">An420c</strain>
    </source>
</reference>
<dbReference type="InterPro" id="IPR038109">
    <property type="entry name" value="DNA_bind_recomb_sf"/>
</dbReference>
<evidence type="ECO:0000313" key="3">
    <source>
        <dbReference type="EMBL" id="MBM6825528.1"/>
    </source>
</evidence>
<dbReference type="RefSeq" id="WP_204907604.1">
    <property type="nucleotide sequence ID" value="NZ_JACJLV010000001.1"/>
</dbReference>
<feature type="domain" description="Resolvase/invertase-type recombinase catalytic" evidence="1">
    <location>
        <begin position="26"/>
        <end position="177"/>
    </location>
</feature>
<keyword evidence="4" id="KW-1185">Reference proteome</keyword>
<protein>
    <submittedName>
        <fullName evidence="3">Recombinase family protein</fullName>
    </submittedName>
</protein>
<dbReference type="PANTHER" id="PTHR30461:SF23">
    <property type="entry name" value="DNA RECOMBINASE-RELATED"/>
    <property type="match status" value="1"/>
</dbReference>
<dbReference type="Gene3D" id="3.90.1750.20">
    <property type="entry name" value="Putative Large Serine Recombinase, Chain B, Domain 2"/>
    <property type="match status" value="1"/>
</dbReference>
<dbReference type="SMART" id="SM00857">
    <property type="entry name" value="Resolvase"/>
    <property type="match status" value="1"/>
</dbReference>
<evidence type="ECO:0000259" key="1">
    <source>
        <dbReference type="PROSITE" id="PS51736"/>
    </source>
</evidence>
<proteinExistence type="predicted"/>
<dbReference type="InterPro" id="IPR050639">
    <property type="entry name" value="SSR_resolvase"/>
</dbReference>
<evidence type="ECO:0000313" key="4">
    <source>
        <dbReference type="Proteomes" id="UP000713880"/>
    </source>
</evidence>
<organism evidence="3 4">
    <name type="scientific">Mordavella massiliensis</name>
    <dbReference type="NCBI Taxonomy" id="1871024"/>
    <lineage>
        <taxon>Bacteria</taxon>
        <taxon>Bacillati</taxon>
        <taxon>Bacillota</taxon>
        <taxon>Clostridia</taxon>
        <taxon>Eubacteriales</taxon>
        <taxon>Clostridiaceae</taxon>
        <taxon>Mordavella</taxon>
    </lineage>
</organism>
<dbReference type="InterPro" id="IPR036162">
    <property type="entry name" value="Resolvase-like_N_sf"/>
</dbReference>
<comment type="caution">
    <text evidence="3">The sequence shown here is derived from an EMBL/GenBank/DDBJ whole genome shotgun (WGS) entry which is preliminary data.</text>
</comment>
<dbReference type="EMBL" id="JACJLV010000001">
    <property type="protein sequence ID" value="MBM6825528.1"/>
    <property type="molecule type" value="Genomic_DNA"/>
</dbReference>
<evidence type="ECO:0000259" key="2">
    <source>
        <dbReference type="PROSITE" id="PS51737"/>
    </source>
</evidence>
<dbReference type="AlphaFoldDB" id="A0A938X1W8"/>
<dbReference type="InterPro" id="IPR011109">
    <property type="entry name" value="DNA_bind_recombinase_dom"/>
</dbReference>
<sequence>MARVAKRRERQGVQLQKAESGIKVYQTAIYARLSREDNLSNSDSIENQIALLERYIDARPYLQLADIFADNGFTGTDFERPEWQRLMEAVQQRKINCIIVKDLSRLGRNYIETGEFLEKICPFFDIRFIAVNDNFDTDTAEANGQLSVSLSNIINDYYAKDISRKVTSALRSKMEKGEYIGSWEKYGYVKSPENKNQLIVNPETAPVVRMIYQWRSEGMSYMGINKKLNDMGIPSPGQYKADRGIVTNNNQKPRKILWNKHMVTDILKDITYLGHLAQRKTTQCLYAGIPFSRTEEQDWILVENTHEAIIEPELFEKVQAINEKAAAAQKANRGKYDHLPKAKNIYGKKFTCADCGSVMKLVRSFSTNKDKVYFTFKCPAHEEHGARACTAKRMRKADVDKAVLSSIKAQFELFLDCREALDSLLKAKEKQVKKAGKSDQAKELKKQLEKKKSVFSGLYRDLREGLIDDQDYAQTREILMEDISRLEKQIEELKFSKAEYEEPLQEAKIWEALIEKYAHAEEISEELADAMIESMQMNGDNSLSIQFRYMDSFQAVLDTVKILRKEVA</sequence>
<dbReference type="GO" id="GO:0000150">
    <property type="term" value="F:DNA strand exchange activity"/>
    <property type="evidence" value="ECO:0007669"/>
    <property type="project" value="InterPro"/>
</dbReference>
<gene>
    <name evidence="3" type="ORF">H6A13_00200</name>
</gene>
<accession>A0A938X1W8</accession>
<dbReference type="PROSITE" id="PS51736">
    <property type="entry name" value="RECOMBINASES_3"/>
    <property type="match status" value="1"/>
</dbReference>
<dbReference type="Pfam" id="PF13408">
    <property type="entry name" value="Zn_ribbon_recom"/>
    <property type="match status" value="1"/>
</dbReference>
<dbReference type="PANTHER" id="PTHR30461">
    <property type="entry name" value="DNA-INVERTASE FROM LAMBDOID PROPHAGE"/>
    <property type="match status" value="1"/>
</dbReference>
<reference evidence="3" key="1">
    <citation type="submission" date="2020-08" db="EMBL/GenBank/DDBJ databases">
        <authorList>
            <person name="Cejkova D."/>
            <person name="Kubasova T."/>
            <person name="Jahodarova E."/>
            <person name="Rychlik I."/>
        </authorList>
    </citation>
    <scope>NUCLEOTIDE SEQUENCE</scope>
    <source>
        <strain evidence="3">An420c</strain>
    </source>
</reference>